<dbReference type="OrthoDB" id="1446045at2"/>
<organism evidence="1 2">
    <name type="scientific">Flavivirga eckloniae</name>
    <dbReference type="NCBI Taxonomy" id="1803846"/>
    <lineage>
        <taxon>Bacteria</taxon>
        <taxon>Pseudomonadati</taxon>
        <taxon>Bacteroidota</taxon>
        <taxon>Flavobacteriia</taxon>
        <taxon>Flavobacteriales</taxon>
        <taxon>Flavobacteriaceae</taxon>
        <taxon>Flavivirga</taxon>
    </lineage>
</organism>
<dbReference type="EMBL" id="CP025791">
    <property type="protein sequence ID" value="AUP77370.1"/>
    <property type="molecule type" value="Genomic_DNA"/>
</dbReference>
<dbReference type="AlphaFoldDB" id="A0A2K9PJZ1"/>
<evidence type="ECO:0000313" key="2">
    <source>
        <dbReference type="Proteomes" id="UP000235826"/>
    </source>
</evidence>
<dbReference type="KEGG" id="fek:C1H87_00995"/>
<protein>
    <submittedName>
        <fullName evidence="1">Uncharacterized protein</fullName>
    </submittedName>
</protein>
<evidence type="ECO:0000313" key="1">
    <source>
        <dbReference type="EMBL" id="AUP77370.1"/>
    </source>
</evidence>
<accession>A0A2K9PJZ1</accession>
<dbReference type="RefSeq" id="WP_102754030.1">
    <property type="nucleotide sequence ID" value="NZ_CP025791.1"/>
</dbReference>
<proteinExistence type="predicted"/>
<name>A0A2K9PJZ1_9FLAO</name>
<dbReference type="Proteomes" id="UP000235826">
    <property type="component" value="Chromosome"/>
</dbReference>
<keyword evidence="2" id="KW-1185">Reference proteome</keyword>
<reference evidence="1 2" key="1">
    <citation type="submission" date="2018-01" db="EMBL/GenBank/DDBJ databases">
        <title>Complete genome sequence of Flavivirga eckloniae ECD14 isolated from seaweed Ecklonia cava.</title>
        <authorList>
            <person name="Lee J.H."/>
            <person name="Baik K.S."/>
            <person name="Seong C.N."/>
        </authorList>
    </citation>
    <scope>NUCLEOTIDE SEQUENCE [LARGE SCALE GENOMIC DNA]</scope>
    <source>
        <strain evidence="1 2">ECD14</strain>
    </source>
</reference>
<sequence length="218" mass="25618">MTLNEIKACILNWENIIKEGNSETIIHYLNQGFCFQITKSEYLKWKDKKPKNIHAYLGVYNNKLKFFIIDSKSDKNGDFSDTILIKDFTYGIDPSEIIKPITLKKKITLTENQALDRSFRWHIRCKEWLQSIQNDPLKQMFRVISIPFQNYVQIFQSNTIVTNFFGLHKGKTNEALEIEIIVSNEYGEHKIPNEYKDLTVPVPPFSAQNSRIYFNLLD</sequence>
<gene>
    <name evidence="1" type="ORF">C1H87_00995</name>
</gene>